<gene>
    <name evidence="2" type="ORF">FNL38_101316</name>
</gene>
<keyword evidence="1" id="KW-0732">Signal</keyword>
<name>A0A652YW99_NOCGL</name>
<sequence>MYSSRMTHRKSAVYLLLMPIFASFSTHFAKTVKIERGSNLANRAGFLLAGSKKLQAVNEMHATYCDDASAPPMGNSSITPSNIL</sequence>
<feature type="chain" id="PRO_5024804894" description="Secreted protein" evidence="1">
    <location>
        <begin position="30"/>
        <end position="84"/>
    </location>
</feature>
<proteinExistence type="predicted"/>
<evidence type="ECO:0000256" key="1">
    <source>
        <dbReference type="SAM" id="SignalP"/>
    </source>
</evidence>
<accession>A0A652YW99</accession>
<reference evidence="2" key="1">
    <citation type="submission" date="2019-07" db="EMBL/GenBank/DDBJ databases">
        <title>Genomic Encyclopedia of Type Strains, Phase IV (KMG-IV): sequencing the most valuable type-strain genomes for metagenomic binning, comparative biology and taxonomic classification.</title>
        <authorList>
            <person name="Goeker M."/>
        </authorList>
    </citation>
    <scope>NUCLEOTIDE SEQUENCE</scope>
    <source>
        <strain evidence="2">DSM 44596</strain>
    </source>
</reference>
<feature type="signal peptide" evidence="1">
    <location>
        <begin position="1"/>
        <end position="29"/>
    </location>
</feature>
<evidence type="ECO:0008006" key="3">
    <source>
        <dbReference type="Google" id="ProtNLM"/>
    </source>
</evidence>
<organism evidence="2">
    <name type="scientific">Nocardia globerula</name>
    <dbReference type="NCBI Taxonomy" id="1818"/>
    <lineage>
        <taxon>Bacteria</taxon>
        <taxon>Bacillati</taxon>
        <taxon>Actinomycetota</taxon>
        <taxon>Actinomycetes</taxon>
        <taxon>Mycobacteriales</taxon>
        <taxon>Nocardiaceae</taxon>
        <taxon>Nocardia</taxon>
    </lineage>
</organism>
<evidence type="ECO:0000313" key="2">
    <source>
        <dbReference type="EMBL" id="TYQ07949.1"/>
    </source>
</evidence>
<protein>
    <recommendedName>
        <fullName evidence="3">Secreted protein</fullName>
    </recommendedName>
</protein>
<comment type="caution">
    <text evidence="2">The sequence shown here is derived from an EMBL/GenBank/DDBJ whole genome shotgun (WGS) entry which is preliminary data.</text>
</comment>
<dbReference type="EMBL" id="VNIQ01000001">
    <property type="protein sequence ID" value="TYQ07949.1"/>
    <property type="molecule type" value="Genomic_DNA"/>
</dbReference>
<dbReference type="AlphaFoldDB" id="A0A652YW99"/>